<feature type="signal peptide" evidence="8">
    <location>
        <begin position="1"/>
        <end position="18"/>
    </location>
</feature>
<name>A0ABM1ADK5_APLCA</name>
<evidence type="ECO:0000256" key="4">
    <source>
        <dbReference type="ARBA" id="ARBA00022900"/>
    </source>
</evidence>
<keyword evidence="4" id="KW-0722">Serine protease inhibitor</keyword>
<evidence type="ECO:0000256" key="7">
    <source>
        <dbReference type="ARBA" id="ARBA00023180"/>
    </source>
</evidence>
<evidence type="ECO:0000256" key="6">
    <source>
        <dbReference type="ARBA" id="ARBA00023157"/>
    </source>
</evidence>
<evidence type="ECO:0000256" key="5">
    <source>
        <dbReference type="ARBA" id="ARBA00022966"/>
    </source>
</evidence>
<dbReference type="InterPro" id="IPR013783">
    <property type="entry name" value="Ig-like_fold"/>
</dbReference>
<dbReference type="GeneID" id="101861335"/>
<evidence type="ECO:0000256" key="3">
    <source>
        <dbReference type="ARBA" id="ARBA00022729"/>
    </source>
</evidence>
<dbReference type="Gene3D" id="2.60.40.1930">
    <property type="match status" value="2"/>
</dbReference>
<keyword evidence="5" id="KW-0882">Thioester bond</keyword>
<dbReference type="InterPro" id="IPR011625">
    <property type="entry name" value="A2M_N_BRD"/>
</dbReference>
<dbReference type="SUPFAM" id="SSF49410">
    <property type="entry name" value="Alpha-macroglobulin receptor domain"/>
    <property type="match status" value="1"/>
</dbReference>
<protein>
    <submittedName>
        <fullName evidence="13">CD109 antigen</fullName>
    </submittedName>
</protein>
<dbReference type="Gene3D" id="2.60.40.1940">
    <property type="match status" value="1"/>
</dbReference>
<evidence type="ECO:0000259" key="9">
    <source>
        <dbReference type="SMART" id="SM01359"/>
    </source>
</evidence>
<dbReference type="InterPro" id="IPR002890">
    <property type="entry name" value="MG2"/>
</dbReference>
<dbReference type="Pfam" id="PF00207">
    <property type="entry name" value="A2M"/>
    <property type="match status" value="1"/>
</dbReference>
<dbReference type="Pfam" id="PF01835">
    <property type="entry name" value="MG2"/>
    <property type="match status" value="1"/>
</dbReference>
<comment type="similarity">
    <text evidence="1">Belongs to the protease inhibitor I39 (alpha-2-macroglobulin) family.</text>
</comment>
<evidence type="ECO:0000256" key="8">
    <source>
        <dbReference type="SAM" id="SignalP"/>
    </source>
</evidence>
<evidence type="ECO:0000256" key="1">
    <source>
        <dbReference type="ARBA" id="ARBA00010952"/>
    </source>
</evidence>
<dbReference type="PROSITE" id="PS00477">
    <property type="entry name" value="ALPHA_2_MACROGLOBULIN"/>
    <property type="match status" value="1"/>
</dbReference>
<dbReference type="PANTHER" id="PTHR11412:SF136">
    <property type="entry name" value="CD109 ANTIGEN"/>
    <property type="match status" value="1"/>
</dbReference>
<dbReference type="Gene3D" id="2.20.130.20">
    <property type="match status" value="1"/>
</dbReference>
<evidence type="ECO:0000256" key="2">
    <source>
        <dbReference type="ARBA" id="ARBA00022690"/>
    </source>
</evidence>
<dbReference type="Pfam" id="PF07677">
    <property type="entry name" value="A2M_recep"/>
    <property type="match status" value="1"/>
</dbReference>
<keyword evidence="7" id="KW-0325">Glycoprotein</keyword>
<dbReference type="InterPro" id="IPR011626">
    <property type="entry name" value="Alpha-macroglobulin_TED"/>
</dbReference>
<sequence length="1470" mass="160722">MTWYYLISLACFFIGANASSYLISSPSTLYRGSEYAVTVDILNTTGVEVEATLQYRYYNSSPSRYVVQPVMNNKGIFGRGATGTLSLPIPTNFYCPSCRLNLRGRGGLQFEREMYVPVSSSSVALLVQTNKAIYKPGQTVRFRALAIYPDLQLVHGKINVEVRDPKGNKVKVMRGLSSTSGVVEGSLELSDQPIFGYWRLAVEMDGTNARKTESFEVAQYQLPRFEVSVELPPYGLTRDTDLTGKVKVKYVFGQPVKGMVELHFGPNRGPDYCGKPPKTTQMAFEIDGEAPFSMPTSDIQRAVRIYDGTDVKVTAFVKEAATGIQLNSSSIITYHSNKFNIEFLENTPSVFKPGLPFKAFVRVSTPDDLPPTTGSPGYVSVFTHVTYRLTVDQQHMYNKGYFSGTYPLPGQNLSLSVNGVLPVNVHIPSNASSITMKATYDGRTVTKTISKTTSKSDTYIQLTALDKNIQSKSNATFNLRATEPMDAFTYMVMSRGVVVSYGLVHANFQKSVDFELPVTPAMAPTGHLLAYYSRGSDEVVADSLAFSVEGIFENEVSISFSVHKSEPNRNVSVTLTADANSTVNVLAVDQSVLLLRAGNDITAKKVENAVSMFDVGDVPDSPMYALSYSASSAGEVFRKAGLSFVSDVDMREYRSLPQVSWDDDGCGGSNWGGAGGRPMPTMAPGQTFYPSTPAAPMAPGGSGGLAPSGGLQEVTRVRMLFPEAWLWSSAVTGADGKANISTTVPDTITSWVASAFATNPLSGLGVAPSTATLQVFRPFFVSLTYPSIVTRNEQLVIQATVFNYLTSDLDVVVTLKASSSFKNVKVMSDGTETMTQGDVISMVHVVSQEQGVVYFPVLASDIGVADVEVSAQSSNAADAVRRHINIQAEGAPASFNYPVFINNKAASPPFSDVIDFPLPPSTVSGSATARVKVTGDLIGSSLDNLESLLALPTGCGEQSMVKFAPDLYIYQYLQATSQLTQYLDTKIVRYLEYGYQRQLTYQRRDGGFSAFGNRDESGSTWLTSLVARTFSEAKSTIYVDDQVLRRAVDWLLDRQNLNGSFSEFGRVLDRNIQGNEGGPALTASVLLALLENRDTADEQLCHDKNYCSRFYKWRNATVKAMTNLEVQLDKMTELFPLALTTYALSVSGSRRAGDALNKLNARAHIEGGLTYWAANKTVTPPNSPTPRLFQHGSAYLSSWSPPRVQARPIDILTTSYAVLAHLTQGFLDAGLPAVRWLTTQRNSLGGFASTQDTIVALKALSTYATNSSRQGSVLTVKVTSDSKEALDFDVNDQNALSLQTKMFQTVPSKIDFTSSGVGIALVEVDYNFHVHSELSTPSFDVSTVLLDDELNQFNLMVCTKWLWDRKTGMVVQEIGIPSGFEPDLTSLSDVAGMKRSERRGNAVHVYFDEITKTSLCYSVLMSRNAKVARSERTYVRTYNYYEPADQSTVFYVPRNLRDATICDVCDKCCQ</sequence>
<dbReference type="SUPFAM" id="SSF81296">
    <property type="entry name" value="E set domains"/>
    <property type="match status" value="1"/>
</dbReference>
<dbReference type="Gene3D" id="2.60.120.1540">
    <property type="match status" value="1"/>
</dbReference>
<dbReference type="Gene3D" id="2.60.40.690">
    <property type="entry name" value="Alpha-macroglobulin, receptor-binding domain"/>
    <property type="match status" value="1"/>
</dbReference>
<dbReference type="SUPFAM" id="SSF48239">
    <property type="entry name" value="Terpenoid cyclases/Protein prenyltransferases"/>
    <property type="match status" value="1"/>
</dbReference>
<dbReference type="SMART" id="SM01419">
    <property type="entry name" value="Thiol-ester_cl"/>
    <property type="match status" value="1"/>
</dbReference>
<keyword evidence="2" id="KW-0646">Protease inhibitor</keyword>
<feature type="domain" description="Alpha-2-macroglobulin" evidence="10">
    <location>
        <begin position="724"/>
        <end position="815"/>
    </location>
</feature>
<dbReference type="InterPro" id="IPR041813">
    <property type="entry name" value="A2M_TED"/>
</dbReference>
<dbReference type="InterPro" id="IPR036595">
    <property type="entry name" value="A-macroglobulin_rcpt-bd_sf"/>
</dbReference>
<dbReference type="InterPro" id="IPR050473">
    <property type="entry name" value="A2M/Complement_sys"/>
</dbReference>
<keyword evidence="6" id="KW-1015">Disulfide bond</keyword>
<evidence type="ECO:0000313" key="13">
    <source>
        <dbReference type="RefSeq" id="XP_012945641.1"/>
    </source>
</evidence>
<evidence type="ECO:0000313" key="12">
    <source>
        <dbReference type="Proteomes" id="UP000694888"/>
    </source>
</evidence>
<dbReference type="InterPro" id="IPR014756">
    <property type="entry name" value="Ig_E-set"/>
</dbReference>
<accession>A0ABM1ADK5</accession>
<organism evidence="12 13">
    <name type="scientific">Aplysia californica</name>
    <name type="common">California sea hare</name>
    <dbReference type="NCBI Taxonomy" id="6500"/>
    <lineage>
        <taxon>Eukaryota</taxon>
        <taxon>Metazoa</taxon>
        <taxon>Spiralia</taxon>
        <taxon>Lophotrochozoa</taxon>
        <taxon>Mollusca</taxon>
        <taxon>Gastropoda</taxon>
        <taxon>Heterobranchia</taxon>
        <taxon>Euthyneura</taxon>
        <taxon>Tectipleura</taxon>
        <taxon>Aplysiida</taxon>
        <taxon>Aplysioidea</taxon>
        <taxon>Aplysiidae</taxon>
        <taxon>Aplysia</taxon>
    </lineage>
</organism>
<keyword evidence="3 8" id="KW-0732">Signal</keyword>
<dbReference type="InterPro" id="IPR047565">
    <property type="entry name" value="Alpha-macroglob_thiol-ester_cl"/>
</dbReference>
<evidence type="ECO:0000259" key="11">
    <source>
        <dbReference type="SMART" id="SM01361"/>
    </source>
</evidence>
<dbReference type="InterPro" id="IPR008930">
    <property type="entry name" value="Terpenoid_cyclase/PrenylTrfase"/>
</dbReference>
<dbReference type="InterPro" id="IPR041555">
    <property type="entry name" value="MG3"/>
</dbReference>
<dbReference type="Pfam" id="PF07678">
    <property type="entry name" value="TED_complement"/>
    <property type="match status" value="1"/>
</dbReference>
<dbReference type="RefSeq" id="XP_012945641.1">
    <property type="nucleotide sequence ID" value="XM_013090187.1"/>
</dbReference>
<proteinExistence type="inferred from homology"/>
<dbReference type="Gene3D" id="1.50.10.20">
    <property type="match status" value="1"/>
</dbReference>
<dbReference type="Gene3D" id="2.60.40.10">
    <property type="entry name" value="Immunoglobulins"/>
    <property type="match status" value="2"/>
</dbReference>
<dbReference type="InterPro" id="IPR001599">
    <property type="entry name" value="Macroglobln_a2"/>
</dbReference>
<dbReference type="InterPro" id="IPR019742">
    <property type="entry name" value="MacrogloblnA2_CS"/>
</dbReference>
<feature type="domain" description="Alpha-2-macroglobulin bait region" evidence="9">
    <location>
        <begin position="460"/>
        <end position="595"/>
    </location>
</feature>
<keyword evidence="12" id="KW-1185">Reference proteome</keyword>
<dbReference type="InterPro" id="IPR009048">
    <property type="entry name" value="A-macroglobulin_rcpt-bd"/>
</dbReference>
<dbReference type="SMART" id="SM01360">
    <property type="entry name" value="A2M"/>
    <property type="match status" value="1"/>
</dbReference>
<gene>
    <name evidence="13" type="primary">LOC101861335</name>
</gene>
<dbReference type="Pfam" id="PF07703">
    <property type="entry name" value="A2M_BRD"/>
    <property type="match status" value="1"/>
</dbReference>
<dbReference type="Pfam" id="PF17791">
    <property type="entry name" value="MG3"/>
    <property type="match status" value="1"/>
</dbReference>
<dbReference type="Proteomes" id="UP000694888">
    <property type="component" value="Unplaced"/>
</dbReference>
<dbReference type="PANTHER" id="PTHR11412">
    <property type="entry name" value="MACROGLOBULIN / COMPLEMENT"/>
    <property type="match status" value="1"/>
</dbReference>
<dbReference type="SMART" id="SM01361">
    <property type="entry name" value="A2M_recep"/>
    <property type="match status" value="1"/>
</dbReference>
<dbReference type="Gene3D" id="6.20.50.160">
    <property type="match status" value="1"/>
</dbReference>
<reference evidence="13" key="1">
    <citation type="submission" date="2025-08" db="UniProtKB">
        <authorList>
            <consortium name="RefSeq"/>
        </authorList>
    </citation>
    <scope>IDENTIFICATION</scope>
</reference>
<dbReference type="CDD" id="cd02897">
    <property type="entry name" value="A2M_2"/>
    <property type="match status" value="1"/>
</dbReference>
<dbReference type="SMART" id="SM01359">
    <property type="entry name" value="A2M_N_2"/>
    <property type="match status" value="1"/>
</dbReference>
<feature type="domain" description="Alpha-macroglobulin receptor-binding" evidence="11">
    <location>
        <begin position="1367"/>
        <end position="1451"/>
    </location>
</feature>
<feature type="chain" id="PRO_5045351264" evidence="8">
    <location>
        <begin position="19"/>
        <end position="1470"/>
    </location>
</feature>
<evidence type="ECO:0000259" key="10">
    <source>
        <dbReference type="SMART" id="SM01360"/>
    </source>
</evidence>